<feature type="compositionally biased region" description="Pro residues" evidence="1">
    <location>
        <begin position="214"/>
        <end position="224"/>
    </location>
</feature>
<feature type="transmembrane region" description="Helical" evidence="2">
    <location>
        <begin position="149"/>
        <end position="169"/>
    </location>
</feature>
<sequence>MNKTEFTEALRRALGKLPSYEVEQSISFYAEMIDDRMEDGMTEAEAVAALGPVDTIAAQIIAETPPIPKAIAKANTGSRTLNIVLLAVFSPLWVPIVLALAMAVFAVYLSIWMVVVALWTVVVMLLLCAPIGIWGLVYSLSTGFPLTGLWLLGCGLAGAGLGLFAWFGVLAASKGLVQLTHTFACWIKSLFVKRRTKGEEAGVTGMPGAFPGGYPPAPPAPPTPTGYNGAPAGFATCPPPSPYPYPPTSPLPTAPLAGQPNSEGAPSHDHRA</sequence>
<comment type="caution">
    <text evidence="3">The sequence shown here is derived from an EMBL/GenBank/DDBJ whole genome shotgun (WGS) entry which is preliminary data.</text>
</comment>
<keyword evidence="2" id="KW-0472">Membrane</keyword>
<organism evidence="3 4">
    <name type="scientific">Gordonibacter faecis</name>
    <dbReference type="NCBI Taxonomy" id="3047475"/>
    <lineage>
        <taxon>Bacteria</taxon>
        <taxon>Bacillati</taxon>
        <taxon>Actinomycetota</taxon>
        <taxon>Coriobacteriia</taxon>
        <taxon>Eggerthellales</taxon>
        <taxon>Eggerthellaceae</taxon>
        <taxon>Gordonibacter</taxon>
    </lineage>
</organism>
<feature type="compositionally biased region" description="Pro residues" evidence="1">
    <location>
        <begin position="238"/>
        <end position="253"/>
    </location>
</feature>
<feature type="transmembrane region" description="Helical" evidence="2">
    <location>
        <begin position="83"/>
        <end position="105"/>
    </location>
</feature>
<keyword evidence="2" id="KW-1133">Transmembrane helix</keyword>
<name>A0ABT7DQE8_9ACTN</name>
<evidence type="ECO:0000256" key="1">
    <source>
        <dbReference type="SAM" id="MobiDB-lite"/>
    </source>
</evidence>
<feature type="region of interest" description="Disordered" evidence="1">
    <location>
        <begin position="214"/>
        <end position="233"/>
    </location>
</feature>
<dbReference type="Pfam" id="PF22564">
    <property type="entry name" value="HAAS"/>
    <property type="match status" value="1"/>
</dbReference>
<dbReference type="RefSeq" id="WP_283833129.1">
    <property type="nucleotide sequence ID" value="NZ_JASJEU010000025.1"/>
</dbReference>
<feature type="transmembrane region" description="Helical" evidence="2">
    <location>
        <begin position="111"/>
        <end position="137"/>
    </location>
</feature>
<keyword evidence="2" id="KW-0812">Transmembrane</keyword>
<accession>A0ABT7DQE8</accession>
<evidence type="ECO:0000313" key="3">
    <source>
        <dbReference type="EMBL" id="MDJ1651777.1"/>
    </source>
</evidence>
<feature type="region of interest" description="Disordered" evidence="1">
    <location>
        <begin position="238"/>
        <end position="272"/>
    </location>
</feature>
<keyword evidence="4" id="KW-1185">Reference proteome</keyword>
<dbReference type="EMBL" id="JASJEU010000025">
    <property type="protein sequence ID" value="MDJ1651777.1"/>
    <property type="molecule type" value="Genomic_DNA"/>
</dbReference>
<evidence type="ECO:0000313" key="4">
    <source>
        <dbReference type="Proteomes" id="UP001232750"/>
    </source>
</evidence>
<evidence type="ECO:0000256" key="2">
    <source>
        <dbReference type="SAM" id="Phobius"/>
    </source>
</evidence>
<gene>
    <name evidence="3" type="ORF">QNJ86_13280</name>
</gene>
<reference evidence="3 4" key="1">
    <citation type="submission" date="2023-05" db="EMBL/GenBank/DDBJ databases">
        <title>Gordonibacter KGMB12511T sp. nov., isolated from faeces of healthy Korean.</title>
        <authorList>
            <person name="Kim H.S."/>
            <person name="Kim J.-S."/>
            <person name="Suh M.K."/>
            <person name="Eom M.K."/>
            <person name="Do H.E."/>
            <person name="Lee J.-S."/>
        </authorList>
    </citation>
    <scope>NUCLEOTIDE SEQUENCE [LARGE SCALE GENOMIC DNA]</scope>
    <source>
        <strain evidence="3 4">KGMB12511</strain>
    </source>
</reference>
<dbReference type="Proteomes" id="UP001232750">
    <property type="component" value="Unassembled WGS sequence"/>
</dbReference>
<protein>
    <submittedName>
        <fullName evidence="3">DUF1700 domain-containing protein</fullName>
    </submittedName>
</protein>
<proteinExistence type="predicted"/>